<feature type="transmembrane region" description="Helical" evidence="1">
    <location>
        <begin position="235"/>
        <end position="262"/>
    </location>
</feature>
<dbReference type="InterPro" id="IPR045339">
    <property type="entry name" value="DUF6534"/>
</dbReference>
<feature type="transmembrane region" description="Helical" evidence="1">
    <location>
        <begin position="63"/>
        <end position="84"/>
    </location>
</feature>
<dbReference type="EMBL" id="JANIEX010000564">
    <property type="protein sequence ID" value="KAJ3565517.1"/>
    <property type="molecule type" value="Genomic_DNA"/>
</dbReference>
<keyword evidence="4" id="KW-1185">Reference proteome</keyword>
<reference evidence="3" key="1">
    <citation type="submission" date="2022-07" db="EMBL/GenBank/DDBJ databases">
        <title>Genome Sequence of Leucocoprinus birnbaumii.</title>
        <authorList>
            <person name="Buettner E."/>
        </authorList>
    </citation>
    <scope>NUCLEOTIDE SEQUENCE</scope>
    <source>
        <strain evidence="3">VT141</strain>
    </source>
</reference>
<sequence>MDNLQCSLAQLGSSILGCLCTFGETFQEVGYETEILTAGFGGVQQFGPALRVGRLCLGGFYRLWGSLNIVCDLSITVCMTIMLFKGRKRTLKKSMLVKVSGLIILIIETGTATVFIVSCYIGLLNFDKPFNTVTPWYMLPGLIMGKIYSNSMMVLLNNRATIDKGRNMQGTARKPDNMDVRSTVLDSLKVDHNPSPLPCSSRQPFLLPELNDVLSMTALESVSSCYFLPGSETTPYIGALVFGVSLDLLLLGILTVQIYIYYLAFPQDRRLIKFAIVWTYSIGLGQTTLAIYDFYSVIIKISPDQSSDGVMAFCPGPPAISHFWFSINLSSALVATTAQWIYAHRIYVLSDRKLWIVALLVLCSLAQLASSILGCLCTFGETMDRAGVVIELLVDFGDKVKAFVPVPQVAGLCLAGFYRLWGALNIACDLSITVCMTVLLSKHGKKVLKKSMHTRVSGLIMLIIETGTVTVLAVSCYIGLLNYPPQSPNRIAPWYMLPGLSMGKIYSNSMMVLLNNRATIDKRRTTQGTAQSPDNITMDIRSTILRD</sequence>
<feature type="transmembrane region" description="Helical" evidence="1">
    <location>
        <begin position="274"/>
        <end position="299"/>
    </location>
</feature>
<proteinExistence type="predicted"/>
<name>A0AAD5VNY3_9AGAR</name>
<feature type="domain" description="DUF6534" evidence="2">
    <location>
        <begin position="426"/>
        <end position="518"/>
    </location>
</feature>
<feature type="transmembrane region" description="Helical" evidence="1">
    <location>
        <begin position="492"/>
        <end position="514"/>
    </location>
</feature>
<dbReference type="Pfam" id="PF20152">
    <property type="entry name" value="DUF6534"/>
    <property type="match status" value="2"/>
</dbReference>
<dbReference type="PANTHER" id="PTHR40465:SF1">
    <property type="entry name" value="DUF6534 DOMAIN-CONTAINING PROTEIN"/>
    <property type="match status" value="1"/>
</dbReference>
<dbReference type="Proteomes" id="UP001213000">
    <property type="component" value="Unassembled WGS sequence"/>
</dbReference>
<evidence type="ECO:0000256" key="1">
    <source>
        <dbReference type="SAM" id="Phobius"/>
    </source>
</evidence>
<gene>
    <name evidence="3" type="ORF">NP233_g7582</name>
</gene>
<feature type="transmembrane region" description="Helical" evidence="1">
    <location>
        <begin position="135"/>
        <end position="156"/>
    </location>
</feature>
<organism evidence="3 4">
    <name type="scientific">Leucocoprinus birnbaumii</name>
    <dbReference type="NCBI Taxonomy" id="56174"/>
    <lineage>
        <taxon>Eukaryota</taxon>
        <taxon>Fungi</taxon>
        <taxon>Dikarya</taxon>
        <taxon>Basidiomycota</taxon>
        <taxon>Agaricomycotina</taxon>
        <taxon>Agaricomycetes</taxon>
        <taxon>Agaricomycetidae</taxon>
        <taxon>Agaricales</taxon>
        <taxon>Agaricineae</taxon>
        <taxon>Agaricaceae</taxon>
        <taxon>Leucocoprinus</taxon>
    </lineage>
</organism>
<keyword evidence="1" id="KW-0812">Transmembrane</keyword>
<comment type="caution">
    <text evidence="3">The sequence shown here is derived from an EMBL/GenBank/DDBJ whole genome shotgun (WGS) entry which is preliminary data.</text>
</comment>
<evidence type="ECO:0000313" key="4">
    <source>
        <dbReference type="Proteomes" id="UP001213000"/>
    </source>
</evidence>
<dbReference type="PANTHER" id="PTHR40465">
    <property type="entry name" value="CHROMOSOME 1, WHOLE GENOME SHOTGUN SEQUENCE"/>
    <property type="match status" value="1"/>
</dbReference>
<feature type="transmembrane region" description="Helical" evidence="1">
    <location>
        <begin position="459"/>
        <end position="480"/>
    </location>
</feature>
<evidence type="ECO:0000259" key="2">
    <source>
        <dbReference type="Pfam" id="PF20152"/>
    </source>
</evidence>
<feature type="transmembrane region" description="Helical" evidence="1">
    <location>
        <begin position="96"/>
        <end position="123"/>
    </location>
</feature>
<protein>
    <recommendedName>
        <fullName evidence="2">DUF6534 domain-containing protein</fullName>
    </recommendedName>
</protein>
<feature type="transmembrane region" description="Helical" evidence="1">
    <location>
        <begin position="319"/>
        <end position="342"/>
    </location>
</feature>
<keyword evidence="1" id="KW-1133">Transmembrane helix</keyword>
<evidence type="ECO:0000313" key="3">
    <source>
        <dbReference type="EMBL" id="KAJ3565517.1"/>
    </source>
</evidence>
<accession>A0AAD5VNY3</accession>
<dbReference type="AlphaFoldDB" id="A0AAD5VNY3"/>
<keyword evidence="1" id="KW-0472">Membrane</keyword>
<feature type="transmembrane region" description="Helical" evidence="1">
    <location>
        <begin position="354"/>
        <end position="373"/>
    </location>
</feature>
<feature type="domain" description="DUF6534" evidence="2">
    <location>
        <begin position="69"/>
        <end position="160"/>
    </location>
</feature>